<dbReference type="RefSeq" id="XP_068359685.1">
    <property type="nucleotide sequence ID" value="XM_068504298.1"/>
</dbReference>
<dbReference type="SUPFAM" id="SSF56112">
    <property type="entry name" value="Protein kinase-like (PK-like)"/>
    <property type="match status" value="1"/>
</dbReference>
<dbReference type="PROSITE" id="PS00108">
    <property type="entry name" value="PROTEIN_KINASE_ST"/>
    <property type="match status" value="1"/>
</dbReference>
<dbReference type="GO" id="GO:0005524">
    <property type="term" value="F:ATP binding"/>
    <property type="evidence" value="ECO:0007669"/>
    <property type="project" value="UniProtKB-UniRule"/>
</dbReference>
<accession>A0A1J4KAR8</accession>
<evidence type="ECO:0000256" key="6">
    <source>
        <dbReference type="ARBA" id="ARBA00022741"/>
    </source>
</evidence>
<evidence type="ECO:0000256" key="10">
    <source>
        <dbReference type="RuleBase" id="RU000304"/>
    </source>
</evidence>
<dbReference type="Pfam" id="PF00069">
    <property type="entry name" value="Pkinase"/>
    <property type="match status" value="1"/>
</dbReference>
<dbReference type="InterPro" id="IPR017441">
    <property type="entry name" value="Protein_kinase_ATP_BS"/>
</dbReference>
<dbReference type="SUPFAM" id="SSF50729">
    <property type="entry name" value="PH domain-like"/>
    <property type="match status" value="1"/>
</dbReference>
<name>A0A1J4KAR8_9EUKA</name>
<dbReference type="GO" id="GO:0004674">
    <property type="term" value="F:protein serine/threonine kinase activity"/>
    <property type="evidence" value="ECO:0007669"/>
    <property type="project" value="UniProtKB-KW"/>
</dbReference>
<keyword evidence="7 15" id="KW-0418">Kinase</keyword>
<dbReference type="Pfam" id="PF00169">
    <property type="entry name" value="PH"/>
    <property type="match status" value="1"/>
</dbReference>
<dbReference type="PROSITE" id="PS50003">
    <property type="entry name" value="PH_DOMAIN"/>
    <property type="match status" value="1"/>
</dbReference>
<dbReference type="Pfam" id="PF00433">
    <property type="entry name" value="Pkinase_C"/>
    <property type="match status" value="1"/>
</dbReference>
<dbReference type="AlphaFoldDB" id="A0A1J4KAR8"/>
<dbReference type="EMBL" id="MLAK01000722">
    <property type="protein sequence ID" value="OHT06549.1"/>
    <property type="molecule type" value="Genomic_DNA"/>
</dbReference>
<dbReference type="PROSITE" id="PS00107">
    <property type="entry name" value="PROTEIN_KINASE_ATP"/>
    <property type="match status" value="1"/>
</dbReference>
<evidence type="ECO:0000256" key="7">
    <source>
        <dbReference type="ARBA" id="ARBA00022777"/>
    </source>
</evidence>
<evidence type="ECO:0000313" key="15">
    <source>
        <dbReference type="EMBL" id="OHT06549.1"/>
    </source>
</evidence>
<evidence type="ECO:0000313" key="16">
    <source>
        <dbReference type="Proteomes" id="UP000179807"/>
    </source>
</evidence>
<proteinExistence type="inferred from homology"/>
<evidence type="ECO:0000259" key="13">
    <source>
        <dbReference type="PROSITE" id="PS50011"/>
    </source>
</evidence>
<keyword evidence="5" id="KW-0808">Transferase</keyword>
<dbReference type="FunFam" id="2.30.29.30:FF:000350">
    <property type="entry name" value="AGC family protein kinase"/>
    <property type="match status" value="1"/>
</dbReference>
<dbReference type="SMART" id="SM00233">
    <property type="entry name" value="PH"/>
    <property type="match status" value="1"/>
</dbReference>
<dbReference type="InterPro" id="IPR000961">
    <property type="entry name" value="AGC-kinase_C"/>
</dbReference>
<dbReference type="CDD" id="cd00821">
    <property type="entry name" value="PH"/>
    <property type="match status" value="1"/>
</dbReference>
<dbReference type="Gene3D" id="1.10.510.10">
    <property type="entry name" value="Transferase(Phosphotransferase) domain 1"/>
    <property type="match status" value="1"/>
</dbReference>
<feature type="domain" description="PH" evidence="12">
    <location>
        <begin position="12"/>
        <end position="107"/>
    </location>
</feature>
<dbReference type="InterPro" id="IPR017892">
    <property type="entry name" value="Pkinase_C"/>
</dbReference>
<evidence type="ECO:0000256" key="2">
    <source>
        <dbReference type="ARBA" id="ARBA00012513"/>
    </source>
</evidence>
<dbReference type="InterPro" id="IPR011993">
    <property type="entry name" value="PH-like_dom_sf"/>
</dbReference>
<dbReference type="PROSITE" id="PS50011">
    <property type="entry name" value="PROTEIN_KINASE_DOM"/>
    <property type="match status" value="1"/>
</dbReference>
<protein>
    <recommendedName>
        <fullName evidence="2">non-specific serine/threonine protein kinase</fullName>
        <ecNumber evidence="2">2.7.11.1</ecNumber>
    </recommendedName>
</protein>
<organism evidence="15 16">
    <name type="scientific">Tritrichomonas foetus</name>
    <dbReference type="NCBI Taxonomy" id="1144522"/>
    <lineage>
        <taxon>Eukaryota</taxon>
        <taxon>Metamonada</taxon>
        <taxon>Parabasalia</taxon>
        <taxon>Tritrichomonadida</taxon>
        <taxon>Tritrichomonadidae</taxon>
        <taxon>Tritrichomonas</taxon>
    </lineage>
</organism>
<dbReference type="SMART" id="SM00133">
    <property type="entry name" value="S_TK_X"/>
    <property type="match status" value="1"/>
</dbReference>
<dbReference type="VEuPathDB" id="TrichDB:TRFO_25357"/>
<feature type="domain" description="Protein kinase" evidence="13">
    <location>
        <begin position="117"/>
        <end position="368"/>
    </location>
</feature>
<dbReference type="InterPro" id="IPR011009">
    <property type="entry name" value="Kinase-like_dom_sf"/>
</dbReference>
<dbReference type="SMART" id="SM00220">
    <property type="entry name" value="S_TKc"/>
    <property type="match status" value="1"/>
</dbReference>
<dbReference type="GeneID" id="94839002"/>
<keyword evidence="16" id="KW-1185">Reference proteome</keyword>
<evidence type="ECO:0000256" key="11">
    <source>
        <dbReference type="SAM" id="MobiDB-lite"/>
    </source>
</evidence>
<keyword evidence="4" id="KW-0597">Phosphoprotein</keyword>
<gene>
    <name evidence="15" type="primary">pkbA</name>
    <name evidence="15" type="ORF">TRFO_25357</name>
</gene>
<dbReference type="Proteomes" id="UP000179807">
    <property type="component" value="Unassembled WGS sequence"/>
</dbReference>
<dbReference type="FunFam" id="1.10.510.10:FF:000008">
    <property type="entry name" value="Non-specific serine/threonine protein kinase"/>
    <property type="match status" value="1"/>
</dbReference>
<dbReference type="InterPro" id="IPR000719">
    <property type="entry name" value="Prot_kinase_dom"/>
</dbReference>
<dbReference type="Gene3D" id="2.30.29.30">
    <property type="entry name" value="Pleckstrin-homology domain (PH domain)/Phosphotyrosine-binding domain (PTB)"/>
    <property type="match status" value="1"/>
</dbReference>
<evidence type="ECO:0000256" key="4">
    <source>
        <dbReference type="ARBA" id="ARBA00022553"/>
    </source>
</evidence>
<keyword evidence="3 10" id="KW-0723">Serine/threonine-protein kinase</keyword>
<dbReference type="PANTHER" id="PTHR24351">
    <property type="entry name" value="RIBOSOMAL PROTEIN S6 KINASE"/>
    <property type="match status" value="1"/>
</dbReference>
<feature type="binding site" evidence="9">
    <location>
        <position position="146"/>
    </location>
    <ligand>
        <name>ATP</name>
        <dbReference type="ChEBI" id="CHEBI:30616"/>
    </ligand>
</feature>
<reference evidence="15" key="1">
    <citation type="submission" date="2016-10" db="EMBL/GenBank/DDBJ databases">
        <authorList>
            <person name="Benchimol M."/>
            <person name="Almeida L.G."/>
            <person name="Vasconcelos A.T."/>
            <person name="Perreira-Neves A."/>
            <person name="Rosa I.A."/>
            <person name="Tasca T."/>
            <person name="Bogo M.R."/>
            <person name="de Souza W."/>
        </authorList>
    </citation>
    <scope>NUCLEOTIDE SEQUENCE [LARGE SCALE GENOMIC DNA]</scope>
    <source>
        <strain evidence="15">K</strain>
    </source>
</reference>
<comment type="similarity">
    <text evidence="1">Belongs to the protein kinase superfamily. AGC Ser/Thr protein kinase family. RAC subfamily.</text>
</comment>
<keyword evidence="8 9" id="KW-0067">ATP-binding</keyword>
<evidence type="ECO:0000256" key="1">
    <source>
        <dbReference type="ARBA" id="ARBA00006935"/>
    </source>
</evidence>
<evidence type="ECO:0000256" key="8">
    <source>
        <dbReference type="ARBA" id="ARBA00022840"/>
    </source>
</evidence>
<dbReference type="FunFam" id="3.30.200.20:FF:000771">
    <property type="entry name" value="AGC family protein kinase"/>
    <property type="match status" value="1"/>
</dbReference>
<evidence type="ECO:0000259" key="14">
    <source>
        <dbReference type="PROSITE" id="PS51285"/>
    </source>
</evidence>
<sequence>MNKADTTLTNCGLYWKGTLYRQSSFLKVWQKCFCELQLTEFYIRKSEGSFKIDNRIPLTSETQIDLIENPKFMAIQITAENQPPLLLKGTNEEEVSRWVVALKSATYHNSSLSIDNFDILSVIGRGFYGKVMLVKKKGTEEIYALKTVHKVRLLKAKKLEVVISEFNILKKVSNPFIVELKFAFQSATKFYLGLEFVPGGDILGILSSHNHFSDFDIRLYISELAIALDVLHKFGIVYRDLKPENVLIAADGHIKLTDFGLSKDISETNTTSTFCGTPEYVAPEMVKKEQYSYSLDWWCLGIFTYEMYFNKTPFFDRTNGAIYQKILENDPEFPEDADPDTVDFISKLLTKDPKMRPNLEQLKDHPFWKNFPIEKVMTKQIAPQYKPHIESPTDIKYFDKKFTTESPMDSIATPIIGGKSMVPSFEYVNADDPIYGQEVNLDDDKIEMKKENEPLPYENFEEEDKDEEQLKPTTFDM</sequence>
<comment type="caution">
    <text evidence="15">The sequence shown here is derived from an EMBL/GenBank/DDBJ whole genome shotgun (WGS) entry which is preliminary data.</text>
</comment>
<evidence type="ECO:0000256" key="5">
    <source>
        <dbReference type="ARBA" id="ARBA00022679"/>
    </source>
</evidence>
<dbReference type="CDD" id="cd05123">
    <property type="entry name" value="STKc_AGC"/>
    <property type="match status" value="1"/>
</dbReference>
<dbReference type="PROSITE" id="PS51285">
    <property type="entry name" value="AGC_KINASE_CTER"/>
    <property type="match status" value="1"/>
</dbReference>
<dbReference type="InterPro" id="IPR008271">
    <property type="entry name" value="Ser/Thr_kinase_AS"/>
</dbReference>
<evidence type="ECO:0000256" key="9">
    <source>
        <dbReference type="PROSITE-ProRule" id="PRU10141"/>
    </source>
</evidence>
<dbReference type="InterPro" id="IPR045270">
    <property type="entry name" value="STKc_AGC"/>
</dbReference>
<dbReference type="EC" id="2.7.11.1" evidence="2"/>
<evidence type="ECO:0000256" key="3">
    <source>
        <dbReference type="ARBA" id="ARBA00022527"/>
    </source>
</evidence>
<dbReference type="Gene3D" id="3.30.200.20">
    <property type="entry name" value="Phosphorylase Kinase, domain 1"/>
    <property type="match status" value="1"/>
</dbReference>
<dbReference type="InterPro" id="IPR001849">
    <property type="entry name" value="PH_domain"/>
</dbReference>
<keyword evidence="6 9" id="KW-0547">Nucleotide-binding</keyword>
<feature type="region of interest" description="Disordered" evidence="11">
    <location>
        <begin position="445"/>
        <end position="477"/>
    </location>
</feature>
<evidence type="ECO:0000259" key="12">
    <source>
        <dbReference type="PROSITE" id="PS50003"/>
    </source>
</evidence>
<dbReference type="OrthoDB" id="354826at2759"/>
<feature type="domain" description="AGC-kinase C-terminal" evidence="14">
    <location>
        <begin position="369"/>
        <end position="437"/>
    </location>
</feature>